<keyword evidence="1" id="KW-0805">Transcription regulation</keyword>
<accession>A0A842J9X9</accession>
<dbReference type="AlphaFoldDB" id="A0A842J9X9"/>
<evidence type="ECO:0000256" key="3">
    <source>
        <dbReference type="ARBA" id="ARBA00023163"/>
    </source>
</evidence>
<keyword evidence="2" id="KW-0238">DNA-binding</keyword>
<dbReference type="EMBL" id="JACLZK010000001">
    <property type="protein sequence ID" value="MBC2882799.1"/>
    <property type="molecule type" value="Genomic_DNA"/>
</dbReference>
<dbReference type="PANTHER" id="PTHR33204:SF29">
    <property type="entry name" value="TRANSCRIPTIONAL REGULATOR"/>
    <property type="match status" value="1"/>
</dbReference>
<dbReference type="InterPro" id="IPR036388">
    <property type="entry name" value="WH-like_DNA-bd_sf"/>
</dbReference>
<evidence type="ECO:0000313" key="5">
    <source>
        <dbReference type="EMBL" id="MBC2882799.1"/>
    </source>
</evidence>
<protein>
    <submittedName>
        <fullName evidence="5">Helix-turn-helix transcriptional regulator</fullName>
    </submittedName>
</protein>
<comment type="caution">
    <text evidence="5">The sequence shown here is derived from an EMBL/GenBank/DDBJ whole genome shotgun (WGS) entry which is preliminary data.</text>
</comment>
<evidence type="ECO:0000313" key="6">
    <source>
        <dbReference type="Proteomes" id="UP000552683"/>
    </source>
</evidence>
<evidence type="ECO:0000256" key="2">
    <source>
        <dbReference type="ARBA" id="ARBA00023125"/>
    </source>
</evidence>
<reference evidence="5 6" key="1">
    <citation type="submission" date="2020-08" db="EMBL/GenBank/DDBJ databases">
        <title>Complete genome and description of Campylobacter massiliensis Marseille-Q3452 sp. nov.</title>
        <authorList>
            <person name="Antezack A."/>
        </authorList>
    </citation>
    <scope>NUCLEOTIDE SEQUENCE [LARGE SCALE GENOMIC DNA]</scope>
    <source>
        <strain evidence="5 6">Marseille-Q3452</strain>
    </source>
</reference>
<dbReference type="GO" id="GO:0003677">
    <property type="term" value="F:DNA binding"/>
    <property type="evidence" value="ECO:0007669"/>
    <property type="project" value="UniProtKB-KW"/>
</dbReference>
<proteinExistence type="predicted"/>
<feature type="domain" description="HTH hxlR-type" evidence="4">
    <location>
        <begin position="9"/>
        <end position="108"/>
    </location>
</feature>
<dbReference type="InterPro" id="IPR002577">
    <property type="entry name" value="HTH_HxlR"/>
</dbReference>
<keyword evidence="6" id="KW-1185">Reference proteome</keyword>
<dbReference type="Proteomes" id="UP000552683">
    <property type="component" value="Unassembled WGS sequence"/>
</dbReference>
<dbReference type="PANTHER" id="PTHR33204">
    <property type="entry name" value="TRANSCRIPTIONAL REGULATOR, MARR FAMILY"/>
    <property type="match status" value="1"/>
</dbReference>
<sequence length="115" mass="13176">MAKKATYNCGFELTLELVGGKWKGLILWKLNEKGTLRYGELGREIKDITQKMLTTQLKELEESGLVIRTVYNQIPPKVEYSLSECGKELSDIFIAMKEWGVKYAKNNDIEVLCEL</sequence>
<evidence type="ECO:0000259" key="4">
    <source>
        <dbReference type="PROSITE" id="PS51118"/>
    </source>
</evidence>
<organism evidence="5 6">
    <name type="scientific">Campylobacter massiliensis</name>
    <dbReference type="NCBI Taxonomy" id="2762557"/>
    <lineage>
        <taxon>Bacteria</taxon>
        <taxon>Pseudomonadati</taxon>
        <taxon>Campylobacterota</taxon>
        <taxon>Epsilonproteobacteria</taxon>
        <taxon>Campylobacterales</taxon>
        <taxon>Campylobacteraceae</taxon>
        <taxon>Campylobacter</taxon>
    </lineage>
</organism>
<dbReference type="RefSeq" id="WP_185898360.1">
    <property type="nucleotide sequence ID" value="NZ_JACLZK010000001.1"/>
</dbReference>
<keyword evidence="3" id="KW-0804">Transcription</keyword>
<dbReference type="Pfam" id="PF01638">
    <property type="entry name" value="HxlR"/>
    <property type="match status" value="1"/>
</dbReference>
<name>A0A842J9X9_9BACT</name>
<dbReference type="InterPro" id="IPR036390">
    <property type="entry name" value="WH_DNA-bd_sf"/>
</dbReference>
<dbReference type="SUPFAM" id="SSF46785">
    <property type="entry name" value="Winged helix' DNA-binding domain"/>
    <property type="match status" value="1"/>
</dbReference>
<dbReference type="PROSITE" id="PS51118">
    <property type="entry name" value="HTH_HXLR"/>
    <property type="match status" value="1"/>
</dbReference>
<evidence type="ECO:0000256" key="1">
    <source>
        <dbReference type="ARBA" id="ARBA00023015"/>
    </source>
</evidence>
<gene>
    <name evidence="5" type="ORF">H7R39_05930</name>
</gene>
<dbReference type="Gene3D" id="1.10.10.10">
    <property type="entry name" value="Winged helix-like DNA-binding domain superfamily/Winged helix DNA-binding domain"/>
    <property type="match status" value="1"/>
</dbReference>